<protein>
    <submittedName>
        <fullName evidence="2">Uncharacterized protein</fullName>
    </submittedName>
</protein>
<feature type="compositionally biased region" description="Basic residues" evidence="1">
    <location>
        <begin position="55"/>
        <end position="70"/>
    </location>
</feature>
<feature type="region of interest" description="Disordered" evidence="1">
    <location>
        <begin position="34"/>
        <end position="70"/>
    </location>
</feature>
<evidence type="ECO:0000256" key="1">
    <source>
        <dbReference type="SAM" id="MobiDB-lite"/>
    </source>
</evidence>
<proteinExistence type="predicted"/>
<name>A0A2N9JG61_9ACTN</name>
<dbReference type="Proteomes" id="UP000238164">
    <property type="component" value="Chromosome 1"/>
</dbReference>
<evidence type="ECO:0000313" key="2">
    <source>
        <dbReference type="EMBL" id="SPD86394.1"/>
    </source>
</evidence>
<sequence length="70" mass="7276">MGFRRMGRPGLRGTAARTAVVVGTANAVTCTVRPASGGAAARSAGSAARTGRSPLPRRHRPRRLPLRPTT</sequence>
<dbReference type="KEGG" id="mgg:MPLG2_1357"/>
<dbReference type="AlphaFoldDB" id="A0A2N9JG61"/>
<gene>
    <name evidence="2" type="ORF">MPLG2_1357</name>
</gene>
<organism evidence="2 3">
    <name type="scientific">Micropruina glycogenica</name>
    <dbReference type="NCBI Taxonomy" id="75385"/>
    <lineage>
        <taxon>Bacteria</taxon>
        <taxon>Bacillati</taxon>
        <taxon>Actinomycetota</taxon>
        <taxon>Actinomycetes</taxon>
        <taxon>Propionibacteriales</taxon>
        <taxon>Nocardioidaceae</taxon>
        <taxon>Micropruina</taxon>
    </lineage>
</organism>
<keyword evidence="3" id="KW-1185">Reference proteome</keyword>
<feature type="compositionally biased region" description="Low complexity" evidence="1">
    <location>
        <begin position="34"/>
        <end position="54"/>
    </location>
</feature>
<dbReference type="EMBL" id="LT985188">
    <property type="protein sequence ID" value="SPD86394.1"/>
    <property type="molecule type" value="Genomic_DNA"/>
</dbReference>
<evidence type="ECO:0000313" key="3">
    <source>
        <dbReference type="Proteomes" id="UP000238164"/>
    </source>
</evidence>
<reference evidence="2 3" key="1">
    <citation type="submission" date="2018-02" db="EMBL/GenBank/DDBJ databases">
        <authorList>
            <person name="Cohen D.B."/>
            <person name="Kent A.D."/>
        </authorList>
    </citation>
    <scope>NUCLEOTIDE SEQUENCE [LARGE SCALE GENOMIC DNA]</scope>
    <source>
        <strain evidence="2">1</strain>
    </source>
</reference>
<accession>A0A2N9JG61</accession>